<feature type="region of interest" description="Disordered" evidence="3">
    <location>
        <begin position="450"/>
        <end position="488"/>
    </location>
</feature>
<dbReference type="Proteomes" id="UP000694580">
    <property type="component" value="Chromosome 18"/>
</dbReference>
<dbReference type="GO" id="GO:1900108">
    <property type="term" value="P:negative regulation of nodal signaling pathway"/>
    <property type="evidence" value="ECO:0007669"/>
    <property type="project" value="TreeGrafter"/>
</dbReference>
<organism evidence="5 6">
    <name type="scientific">Denticeps clupeoides</name>
    <name type="common">denticle herring</name>
    <dbReference type="NCBI Taxonomy" id="299321"/>
    <lineage>
        <taxon>Eukaryota</taxon>
        <taxon>Metazoa</taxon>
        <taxon>Chordata</taxon>
        <taxon>Craniata</taxon>
        <taxon>Vertebrata</taxon>
        <taxon>Euteleostomi</taxon>
        <taxon>Actinopterygii</taxon>
        <taxon>Neopterygii</taxon>
        <taxon>Teleostei</taxon>
        <taxon>Clupei</taxon>
        <taxon>Clupeiformes</taxon>
        <taxon>Denticipitoidei</taxon>
        <taxon>Denticipitidae</taxon>
        <taxon>Denticeps</taxon>
    </lineage>
</organism>
<feature type="region of interest" description="Disordered" evidence="3">
    <location>
        <begin position="818"/>
        <end position="850"/>
    </location>
</feature>
<feature type="region of interest" description="Disordered" evidence="3">
    <location>
        <begin position="654"/>
        <end position="750"/>
    </location>
</feature>
<dbReference type="InterPro" id="IPR024843">
    <property type="entry name" value="Dapper"/>
</dbReference>
<evidence type="ECO:0000313" key="5">
    <source>
        <dbReference type="Ensembl" id="ENSDCDP00010035347.1"/>
    </source>
</evidence>
<dbReference type="PANTHER" id="PTHR15919:SF14">
    <property type="entry name" value="DAPPER HOMOLOG 2"/>
    <property type="match status" value="1"/>
</dbReference>
<feature type="compositionally biased region" description="Low complexity" evidence="3">
    <location>
        <begin position="450"/>
        <end position="466"/>
    </location>
</feature>
<dbReference type="Ensembl" id="ENSDCDT00010044131.1">
    <property type="protein sequence ID" value="ENSDCDP00010035347.1"/>
    <property type="gene ID" value="ENSDCDG00010022836.1"/>
</dbReference>
<feature type="compositionally biased region" description="Low complexity" evidence="3">
    <location>
        <begin position="661"/>
        <end position="675"/>
    </location>
</feature>
<dbReference type="Pfam" id="PF15268">
    <property type="entry name" value="Dapper"/>
    <property type="match status" value="1"/>
</dbReference>
<evidence type="ECO:0000313" key="6">
    <source>
        <dbReference type="Proteomes" id="UP000694580"/>
    </source>
</evidence>
<gene>
    <name evidence="5" type="primary">si:ch211-168f7.5</name>
    <name evidence="4" type="synonym">LOC114775364</name>
</gene>
<feature type="compositionally biased region" description="Polar residues" evidence="3">
    <location>
        <begin position="690"/>
        <end position="719"/>
    </location>
</feature>
<feature type="compositionally biased region" description="Polar residues" evidence="3">
    <location>
        <begin position="73"/>
        <end position="90"/>
    </location>
</feature>
<keyword evidence="6" id="KW-1185">Reference proteome</keyword>
<evidence type="ECO:0000256" key="3">
    <source>
        <dbReference type="SAM" id="MobiDB-lite"/>
    </source>
</evidence>
<feature type="region of interest" description="Disordered" evidence="3">
    <location>
        <begin position="341"/>
        <end position="374"/>
    </location>
</feature>
<dbReference type="GO" id="GO:0005737">
    <property type="term" value="C:cytoplasm"/>
    <property type="evidence" value="ECO:0007669"/>
    <property type="project" value="TreeGrafter"/>
</dbReference>
<name>A0A8C4FNW0_9TELE</name>
<evidence type="ECO:0000313" key="4">
    <source>
        <dbReference type="Ensembl" id="ENSDCDP00010031744.1"/>
    </source>
</evidence>
<feature type="region of interest" description="Disordered" evidence="3">
    <location>
        <begin position="928"/>
        <end position="954"/>
    </location>
</feature>
<protein>
    <submittedName>
        <fullName evidence="5">Uncharacterized protein</fullName>
    </submittedName>
</protein>
<dbReference type="PANTHER" id="PTHR15919">
    <property type="entry name" value="DAPPER-RELATED"/>
    <property type="match status" value="1"/>
</dbReference>
<feature type="region of interest" description="Disordered" evidence="3">
    <location>
        <begin position="770"/>
        <end position="794"/>
    </location>
</feature>
<accession>A0A8C4FNW0</accession>
<evidence type="ECO:0000256" key="2">
    <source>
        <dbReference type="ARBA" id="ARBA00023054"/>
    </source>
</evidence>
<feature type="region of interest" description="Disordered" evidence="3">
    <location>
        <begin position="50"/>
        <end position="95"/>
    </location>
</feature>
<reference evidence="5" key="2">
    <citation type="submission" date="2025-05" db="UniProtKB">
        <authorList>
            <consortium name="Ensembl"/>
        </authorList>
    </citation>
    <scope>IDENTIFICATION</scope>
</reference>
<feature type="region of interest" description="Disordered" evidence="3">
    <location>
        <begin position="562"/>
        <end position="587"/>
    </location>
</feature>
<dbReference type="OrthoDB" id="8912465at2759"/>
<feature type="compositionally biased region" description="Basic and acidic residues" evidence="3">
    <location>
        <begin position="193"/>
        <end position="202"/>
    </location>
</feature>
<keyword evidence="2" id="KW-0175">Coiled coil</keyword>
<feature type="compositionally biased region" description="Low complexity" evidence="3">
    <location>
        <begin position="928"/>
        <end position="940"/>
    </location>
</feature>
<reference evidence="5 6" key="1">
    <citation type="submission" date="2020-06" db="EMBL/GenBank/DDBJ databases">
        <authorList>
            <consortium name="Wellcome Sanger Institute Data Sharing"/>
        </authorList>
    </citation>
    <scope>NUCLEOTIDE SEQUENCE [LARGE SCALE GENOMIC DNA]</scope>
</reference>
<dbReference type="GeneTree" id="ENSGT00950000183181"/>
<feature type="compositionally biased region" description="Basic and acidic residues" evidence="3">
    <location>
        <begin position="784"/>
        <end position="793"/>
    </location>
</feature>
<proteinExistence type="inferred from homology"/>
<evidence type="ECO:0000256" key="1">
    <source>
        <dbReference type="ARBA" id="ARBA00010807"/>
    </source>
</evidence>
<feature type="compositionally biased region" description="Basic and acidic residues" evidence="3">
    <location>
        <begin position="818"/>
        <end position="846"/>
    </location>
</feature>
<feature type="region of interest" description="Disordered" evidence="3">
    <location>
        <begin position="165"/>
        <end position="205"/>
    </location>
</feature>
<dbReference type="Ensembl" id="ENSDCDT00010039327.1">
    <property type="protein sequence ID" value="ENSDCDP00010031744.1"/>
    <property type="gene ID" value="ENSDCDG00010020290.1"/>
</dbReference>
<feature type="compositionally biased region" description="Polar residues" evidence="3">
    <location>
        <begin position="475"/>
        <end position="484"/>
    </location>
</feature>
<dbReference type="AlphaFoldDB" id="A0A8C4FNW0"/>
<comment type="similarity">
    <text evidence="1">Belongs to the dapper family.</text>
</comment>
<sequence>MAGRRGCVNSLWSGTERVRIGERLNATLAGILELDVLRCRQLEMVAAALGGKETPANDPSAPGPENRADRESASSNGQQASTSYTESALNSMGEEVPSRWSTLSWDLQSELLSPLTLDTNCPGLLEGDSRPSSGFYSVSGSSLSDSCFSVSSEVALGYPAKVGTTGPCRPLSAEHSGTQWREAKQQRLQSPKETAEDGDRRPVSTGDLELHGLTFLSDLCSSLAGSLQGSLFPSPGCSAYPHLQLQLDPKFCSDLVSHKTKEVYPYPSPLHAVALQSPLFTAGQDTSPPHFSLSPEPEEPLLLAPLKIRTPTPSSLTQLEQYISRLVRQYYVRSRQESTIQDLQKTTSGLSQEAAQTKTSSDSRPSSLVGDSTTPCKLGNSARVSLGSISKKTCRNSINLGNLPSVTGEDFNISFLLNLNLNLNKSLDANIQKDDVSASCGYLGVNTTNPTASPSSSTSSFTTTPALRGRPRISTCPSTMSNRGSLEITGKSVGPLGFSRSLDWSGAAREEAEGCLPQPRSPKLSEDSEVVCDISRVSGLPCSVVIGLMEEGVELDTECFRNERERGEGSASPSNPSPSQPLWSSCRTSSATDFSHLYSKAQISKPRPASIEVGDGSSQLQYLQFAQRDSHYTVASQSGSPEFQEHSDITPIHQLSQRLQGPVSYDSSSSPGSSSSHRRVHSPPRLLSGSPFTPTQLTVFKRNSPSQCSLPRFHASNSPVEGAIRPRGGSLRQDPSSGWRPQDQGCWRAGDGEKLYRGKHASRELVRASTVSSYSGRDYGNSWDEERSCETPKKGNKFWKGLDGRFKSREGYSGGVERYGRSSMKERSLNVHESQEKRTVTNRDGRSSSLHLSRRALFRSESQGILDPRRQNHEGQLRTIQWSSTFEIAGHGRCAERGPNFSRKKAEKHISSTSSLFHLSRSQSLEGSCHSLSPLSSPSFSPSPPLPAPLTRSMSFRDLGRRVFGSMRSLSLKGQKSKK</sequence>